<dbReference type="AlphaFoldDB" id="A0A3B4VFN9"/>
<feature type="domain" description="Immunoglobulin" evidence="1">
    <location>
        <begin position="17"/>
        <end position="119"/>
    </location>
</feature>
<dbReference type="InterPro" id="IPR036179">
    <property type="entry name" value="Ig-like_dom_sf"/>
</dbReference>
<dbReference type="Proteomes" id="UP000261420">
    <property type="component" value="Unplaced"/>
</dbReference>
<dbReference type="GO" id="GO:0016020">
    <property type="term" value="C:membrane"/>
    <property type="evidence" value="ECO:0007669"/>
    <property type="project" value="InterPro"/>
</dbReference>
<dbReference type="InterPro" id="IPR003599">
    <property type="entry name" value="Ig_sub"/>
</dbReference>
<dbReference type="Pfam" id="PF07686">
    <property type="entry name" value="V-set"/>
    <property type="match status" value="1"/>
</dbReference>
<dbReference type="Ensembl" id="ENSSDUT00000029163.1">
    <property type="protein sequence ID" value="ENSSDUP00000028670.1"/>
    <property type="gene ID" value="ENSSDUG00000020687.1"/>
</dbReference>
<dbReference type="GO" id="GO:0038023">
    <property type="term" value="F:signaling receptor activity"/>
    <property type="evidence" value="ECO:0007669"/>
    <property type="project" value="InterPro"/>
</dbReference>
<evidence type="ECO:0000313" key="3">
    <source>
        <dbReference type="Proteomes" id="UP000261420"/>
    </source>
</evidence>
<evidence type="ECO:0000259" key="1">
    <source>
        <dbReference type="SMART" id="SM00409"/>
    </source>
</evidence>
<dbReference type="InterPro" id="IPR013783">
    <property type="entry name" value="Ig-like_fold"/>
</dbReference>
<dbReference type="OMA" id="HEFTERN"/>
<dbReference type="InterPro" id="IPR013106">
    <property type="entry name" value="Ig_V-set"/>
</dbReference>
<accession>A0A3B4VFN9</accession>
<dbReference type="InterPro" id="IPR039090">
    <property type="entry name" value="CD7"/>
</dbReference>
<dbReference type="GeneTree" id="ENSGT00540000073399"/>
<organism evidence="2 3">
    <name type="scientific">Seriola dumerili</name>
    <name type="common">Greater amberjack</name>
    <name type="synonym">Caranx dumerili</name>
    <dbReference type="NCBI Taxonomy" id="41447"/>
    <lineage>
        <taxon>Eukaryota</taxon>
        <taxon>Metazoa</taxon>
        <taxon>Chordata</taxon>
        <taxon>Craniata</taxon>
        <taxon>Vertebrata</taxon>
        <taxon>Euteleostomi</taxon>
        <taxon>Actinopterygii</taxon>
        <taxon>Neopterygii</taxon>
        <taxon>Teleostei</taxon>
        <taxon>Neoteleostei</taxon>
        <taxon>Acanthomorphata</taxon>
        <taxon>Carangaria</taxon>
        <taxon>Carangiformes</taxon>
        <taxon>Carangidae</taxon>
        <taxon>Seriola</taxon>
    </lineage>
</organism>
<proteinExistence type="predicted"/>
<name>A0A3B4VFN9_SERDU</name>
<protein>
    <recommendedName>
        <fullName evidence="1">Immunoglobulin domain-containing protein</fullName>
    </recommendedName>
</protein>
<sequence>MQLKSTIFTFSSFMTGITAVWQKSGENMILECSFTKCHRSNNKITGMYLYHNLVEKKEVLYYYHESEEIIPRKGYSGRVEKKGFLENNTVTIRNLTVDDSGVYTCVYDEVTCSVYILVVSVCEMPHSKNLRISSSVNICPKSQCLKTFYTECNFLTSVHTLRLYRHSTMIFHCQQVKQWSSRRKARNDPQGSSDYVYEVMTKNGLRPVAAPEQLSPSLNDYD</sequence>
<dbReference type="SMART" id="SM00409">
    <property type="entry name" value="IG"/>
    <property type="match status" value="1"/>
</dbReference>
<reference evidence="2" key="2">
    <citation type="submission" date="2025-09" db="UniProtKB">
        <authorList>
            <consortium name="Ensembl"/>
        </authorList>
    </citation>
    <scope>IDENTIFICATION</scope>
</reference>
<dbReference type="GO" id="GO:0002250">
    <property type="term" value="P:adaptive immune response"/>
    <property type="evidence" value="ECO:0007669"/>
    <property type="project" value="InterPro"/>
</dbReference>
<dbReference type="PANTHER" id="PTHR15343:SF0">
    <property type="entry name" value="T-CELL ANTIGEN CD7"/>
    <property type="match status" value="1"/>
</dbReference>
<keyword evidence="3" id="KW-1185">Reference proteome</keyword>
<dbReference type="Gene3D" id="2.60.40.10">
    <property type="entry name" value="Immunoglobulins"/>
    <property type="match status" value="1"/>
</dbReference>
<reference evidence="2" key="1">
    <citation type="submission" date="2025-08" db="UniProtKB">
        <authorList>
            <consortium name="Ensembl"/>
        </authorList>
    </citation>
    <scope>IDENTIFICATION</scope>
</reference>
<dbReference type="SUPFAM" id="SSF48726">
    <property type="entry name" value="Immunoglobulin"/>
    <property type="match status" value="1"/>
</dbReference>
<evidence type="ECO:0000313" key="2">
    <source>
        <dbReference type="Ensembl" id="ENSSDUP00000028670.1"/>
    </source>
</evidence>
<dbReference type="PANTHER" id="PTHR15343">
    <property type="entry name" value="CD7"/>
    <property type="match status" value="1"/>
</dbReference>